<evidence type="ECO:0000256" key="13">
    <source>
        <dbReference type="ARBA" id="ARBA00023163"/>
    </source>
</evidence>
<evidence type="ECO:0000256" key="17">
    <source>
        <dbReference type="ARBA" id="ARBA00023309"/>
    </source>
</evidence>
<dbReference type="PIRSF" id="PIRSF003407">
    <property type="entry name" value="Papvi_E7"/>
    <property type="match status" value="1"/>
</dbReference>
<evidence type="ECO:0000256" key="5">
    <source>
        <dbReference type="ARBA" id="ARBA00022632"/>
    </source>
</evidence>
<keyword evidence="14 18" id="KW-1035">Host cytoplasm</keyword>
<dbReference type="GO" id="GO:0008270">
    <property type="term" value="F:zinc ion binding"/>
    <property type="evidence" value="ECO:0007669"/>
    <property type="project" value="UniProtKB-KW"/>
</dbReference>
<dbReference type="EMBL" id="JX413105">
    <property type="protein sequence ID" value="AFV27097.1"/>
    <property type="molecule type" value="Genomic_DNA"/>
</dbReference>
<evidence type="ECO:0000256" key="15">
    <source>
        <dbReference type="ARBA" id="ARBA00023258"/>
    </source>
</evidence>
<evidence type="ECO:0000256" key="11">
    <source>
        <dbReference type="ARBA" id="ARBA00023125"/>
    </source>
</evidence>
<name>K4MLC3_9PAPI</name>
<accession>K4MLC3</accession>
<comment type="similarity">
    <text evidence="18 19">Belongs to the papillomaviridae E7 protein family.</text>
</comment>
<proteinExistence type="inferred from homology"/>
<keyword evidence="4 18" id="KW-0945">Host-virus interaction</keyword>
<evidence type="ECO:0000313" key="21">
    <source>
        <dbReference type="Proteomes" id="UP000145352"/>
    </source>
</evidence>
<gene>
    <name evidence="18 20" type="primary">E7</name>
</gene>
<dbReference type="GO" id="GO:0052170">
    <property type="term" value="P:symbiont-mediated suppression of host innate immune response"/>
    <property type="evidence" value="ECO:0007669"/>
    <property type="project" value="UniProtKB-KW"/>
</dbReference>
<evidence type="ECO:0000256" key="18">
    <source>
        <dbReference type="HAMAP-Rule" id="MF_04004"/>
    </source>
</evidence>
<evidence type="ECO:0000256" key="7">
    <source>
        <dbReference type="ARBA" id="ARBA00022771"/>
    </source>
</evidence>
<keyword evidence="7 18" id="KW-0863">Zinc-finger</keyword>
<evidence type="ECO:0000256" key="3">
    <source>
        <dbReference type="ARBA" id="ARBA00022562"/>
    </source>
</evidence>
<comment type="function">
    <text evidence="19">E7 protein has both transforming and trans-activating activities.</text>
</comment>
<evidence type="ECO:0000256" key="4">
    <source>
        <dbReference type="ARBA" id="ARBA00022581"/>
    </source>
</evidence>
<keyword evidence="5 18" id="KW-1090">Inhibition of host innate immune response by virus</keyword>
<evidence type="ECO:0000256" key="6">
    <source>
        <dbReference type="ARBA" id="ARBA00022723"/>
    </source>
</evidence>
<dbReference type="InterPro" id="IPR000148">
    <property type="entry name" value="Papilloma_E7"/>
</dbReference>
<evidence type="ECO:0000313" key="20">
    <source>
        <dbReference type="EMBL" id="AFV27097.1"/>
    </source>
</evidence>
<keyword evidence="17 18" id="KW-1078">G1/S host cell cycle checkpoint dysregulation by virus</keyword>
<protein>
    <recommendedName>
        <fullName evidence="18 19">Protein E7</fullName>
    </recommendedName>
</protein>
<dbReference type="GO" id="GO:0039502">
    <property type="term" value="P:symbiont-mediated suppression of host type I interferon-mediated signaling pathway"/>
    <property type="evidence" value="ECO:0007669"/>
    <property type="project" value="UniProtKB-UniRule"/>
</dbReference>
<evidence type="ECO:0000256" key="8">
    <source>
        <dbReference type="ARBA" id="ARBA00022830"/>
    </source>
</evidence>
<comment type="subunit">
    <text evidence="18">Homodimer. Homooligomer. Interacts with host RB1; this interaction induces dissociation of RB1-E2F1 complex thereby disrupting RB1 activity. Interacts with host EP300; this interaction represses EP300 transcriptional activity. Interacts with protein E2; this interaction inhibits E7 oncogenic activity. Interacts with host TMEM173/STING; this interaction impairs the ability of TMEM173/STING to sense cytosolic DNA and promote the production of type I interferon (IFN-alpha and IFN-beta).</text>
</comment>
<dbReference type="GO" id="GO:0006351">
    <property type="term" value="P:DNA-templated transcription"/>
    <property type="evidence" value="ECO:0007669"/>
    <property type="project" value="UniProtKB-UniRule"/>
</dbReference>
<comment type="function">
    <text evidence="18">Plays a role in viral genome replication by driving entry of quiescent cells into the cell cycle. Stimulation of progression from G1 to S phase allows the virus to efficiently use the cellular DNA replicating machinery to achieve viral genome replication. E7 protein has both transforming and trans-activating activities. Induces the disassembly of the E2F1 transcription factor from RB1, with subsequent transcriptional activation of E2F1-regulated S-phase genes. Interferes with host histone deacetylation mediated by HDAC1 and HDAC2, leading to transcription activation. Plays also a role in the inhibition of both antiviral and antiproliferative functions of host interferon alpha. Interaction with host TMEM173/STING impairs the ability of TMEM173/STING to sense cytosolic DNA and promote the production of type I interferon (IFN-alpha and IFN-beta).</text>
</comment>
<dbReference type="GO" id="GO:0042025">
    <property type="term" value="C:host cell nucleus"/>
    <property type="evidence" value="ECO:0007669"/>
    <property type="project" value="UniProtKB-SubCell"/>
</dbReference>
<dbReference type="GO" id="GO:0039645">
    <property type="term" value="P:symbiont-mediated perturbation of host cell cycle G1/S transition checkpoint"/>
    <property type="evidence" value="ECO:0007669"/>
    <property type="project" value="UniProtKB-UniRule"/>
</dbReference>
<dbReference type="GO" id="GO:0003700">
    <property type="term" value="F:DNA-binding transcription factor activity"/>
    <property type="evidence" value="ECO:0007669"/>
    <property type="project" value="UniProtKB-UniRule"/>
</dbReference>
<comment type="PTM">
    <text evidence="18">Highly phosphorylated.</text>
</comment>
<keyword evidence="1 18" id="KW-1121">Modulation of host cell cycle by virus</keyword>
<dbReference type="GO" id="GO:0019904">
    <property type="term" value="F:protein domain specific binding"/>
    <property type="evidence" value="ECO:0007669"/>
    <property type="project" value="UniProtKB-UniRule"/>
</dbReference>
<keyword evidence="8 18" id="KW-1114">Inhibition of host interferon signaling pathway by virus</keyword>
<comment type="caution">
    <text evidence="18">Lacks conserved residue(s) required for the propagation of feature annotation.</text>
</comment>
<dbReference type="HAMAP" id="MF_04004">
    <property type="entry name" value="PPV_E7"/>
    <property type="match status" value="1"/>
</dbReference>
<comment type="domain">
    <text evidence="18">The E7 terminal domain is an intrinsically disordered domain, whose flexibility and conformational transitions confer target adaptability to the oncoprotein. It allows adaptation to a variety of protein targets and exposes the PEST degradation sequence that regulates its turnover in the cell.</text>
</comment>
<keyword evidence="6 18" id="KW-0479">Metal-binding</keyword>
<comment type="subcellular location">
    <subcellularLocation>
        <location evidence="18">Host cytoplasm</location>
    </subcellularLocation>
    <subcellularLocation>
        <location evidence="18">Host nucleus</location>
    </subcellularLocation>
    <text evidence="18">Predominantly found in the host nucleus.</text>
</comment>
<feature type="zinc finger region" evidence="18">
    <location>
        <begin position="52"/>
        <end position="88"/>
    </location>
</feature>
<dbReference type="Proteomes" id="UP000145352">
    <property type="component" value="Segment"/>
</dbReference>
<dbReference type="GO" id="GO:0030430">
    <property type="term" value="C:host cell cytoplasm"/>
    <property type="evidence" value="ECO:0007669"/>
    <property type="project" value="UniProtKB-SubCell"/>
</dbReference>
<dbReference type="GO" id="GO:0003677">
    <property type="term" value="F:DNA binding"/>
    <property type="evidence" value="ECO:0007669"/>
    <property type="project" value="UniProtKB-UniRule"/>
</dbReference>
<evidence type="ECO:0000256" key="1">
    <source>
        <dbReference type="ARBA" id="ARBA00022504"/>
    </source>
</evidence>
<keyword evidence="12 18" id="KW-0010">Activator</keyword>
<keyword evidence="10 18" id="KW-0805">Transcription regulation</keyword>
<evidence type="ECO:0000256" key="16">
    <source>
        <dbReference type="ARBA" id="ARBA00023280"/>
    </source>
</evidence>
<evidence type="ECO:0000256" key="12">
    <source>
        <dbReference type="ARBA" id="ARBA00023159"/>
    </source>
</evidence>
<evidence type="ECO:0000256" key="2">
    <source>
        <dbReference type="ARBA" id="ARBA00022518"/>
    </source>
</evidence>
<keyword evidence="15" id="KW-0922">Interferon antiviral system evasion</keyword>
<dbReference type="Gene3D" id="3.30.160.330">
    <property type="match status" value="1"/>
</dbReference>
<feature type="short sequence motif" description="LXCXE motif; interaction with host RB1 and TMEM173/STING" evidence="18">
    <location>
        <begin position="26"/>
        <end position="30"/>
    </location>
</feature>
<keyword evidence="11 18" id="KW-0238">DNA-binding</keyword>
<evidence type="ECO:0000256" key="10">
    <source>
        <dbReference type="ARBA" id="ARBA00023015"/>
    </source>
</evidence>
<reference evidence="20 21" key="1">
    <citation type="journal article" date="2012" name="J. Virol.">
        <title>Nine complete genome sequences of cutaneous human papillomavirus genotypes isolated from healthy skin of individuals living in rural he nan province, china.</title>
        <authorList>
            <person name="Li J."/>
            <person name="Cai H."/>
            <person name="Xu Z."/>
            <person name="Wang Q."/>
            <person name="Hang D."/>
            <person name="Shen N."/>
            <person name="Liu M."/>
            <person name="Zhang C."/>
            <person name="Abliz A."/>
            <person name="Ke Y."/>
        </authorList>
    </citation>
    <scope>NUCLEOTIDE SEQUENCE [LARGE SCALE GENOMIC DNA]</scope>
    <source>
        <strain evidence="20">KC6</strain>
    </source>
</reference>
<keyword evidence="13 18" id="KW-0804">Transcription</keyword>
<evidence type="ECO:0000256" key="19">
    <source>
        <dbReference type="PIRNR" id="PIRNR003407"/>
    </source>
</evidence>
<evidence type="ECO:0000256" key="9">
    <source>
        <dbReference type="ARBA" id="ARBA00022833"/>
    </source>
</evidence>
<dbReference type="Pfam" id="PF00527">
    <property type="entry name" value="E7"/>
    <property type="match status" value="1"/>
</dbReference>
<organism evidence="20 21">
    <name type="scientific">Human papillomavirus 169</name>
    <dbReference type="NCBI Taxonomy" id="1315260"/>
    <lineage>
        <taxon>Viruses</taxon>
        <taxon>Monodnaviria</taxon>
        <taxon>Shotokuvirae</taxon>
        <taxon>Cossaviricota</taxon>
        <taxon>Papovaviricetes</taxon>
        <taxon>Zurhausenvirales</taxon>
        <taxon>Papillomaviridae</taxon>
        <taxon>Firstpapillomavirinae</taxon>
        <taxon>Gammapapillomavirus</taxon>
        <taxon>Gammapapillomavirus 11</taxon>
    </lineage>
</organism>
<keyword evidence="9 18" id="KW-0862">Zinc</keyword>
<sequence length="99" mass="11000">MMGKQCTLNDIVLAENIEEMILPAPLLCEESLSPDDSPEEESLSPYRVDSTCYTCQRGVRVCVVASEGAIHLLQQLLSTDLSLFCPTCSRVSFRHGRNH</sequence>
<dbReference type="SUPFAM" id="SSF161234">
    <property type="entry name" value="E7 C-terminal domain-like"/>
    <property type="match status" value="1"/>
</dbReference>
<feature type="short sequence motif" description="Nuclear export signal" evidence="18">
    <location>
        <begin position="70"/>
        <end position="78"/>
    </location>
</feature>
<keyword evidence="16 18" id="KW-0899">Viral immunoevasion</keyword>
<keyword evidence="2 18" id="KW-0244">Early protein</keyword>
<keyword evidence="3 18" id="KW-1048">Host nucleus</keyword>
<evidence type="ECO:0000256" key="14">
    <source>
        <dbReference type="ARBA" id="ARBA00023200"/>
    </source>
</evidence>